<sequence>MSPALETLLLPFSQGEIAVPPRALFLGAEPHPDLVSWPQVTGWQPLKPLADAWEKAGLPRTDAPAGTWPLVLLLPGKSKDETLAAFARAHDLLESGGTLVVSMANTAGAQRFEKELEKATGKVATLSKHKCRAFHAVKDGSWDEAVLAGWRALGTPREVDGFLVEAGVFSADHVDPGSALLAAHLPRNLRGTVADLGAGWGYLAKAVADTNPAVKAVHLYEADARALDCARKNLGEGNFEYHWHDVAAGVPGKYEVIVSNPPFHTGQATDVLLGKTFLGAAAAALRTGGRLLMVANRQLPYEPELEALGLVWRKPVEDSTYKVIFAEKRMTMRSEGGRRGR</sequence>
<evidence type="ECO:0000256" key="2">
    <source>
        <dbReference type="ARBA" id="ARBA00022552"/>
    </source>
</evidence>
<protein>
    <submittedName>
        <fullName evidence="7">Methyltransferase</fullName>
    </submittedName>
</protein>
<dbReference type="Pfam" id="PF05175">
    <property type="entry name" value="MTS"/>
    <property type="match status" value="1"/>
</dbReference>
<dbReference type="Proteomes" id="UP001207930">
    <property type="component" value="Unassembled WGS sequence"/>
</dbReference>
<comment type="caution">
    <text evidence="7">The sequence shown here is derived from an EMBL/GenBank/DDBJ whole genome shotgun (WGS) entry which is preliminary data.</text>
</comment>
<dbReference type="CDD" id="cd02440">
    <property type="entry name" value="AdoMet_MTases"/>
    <property type="match status" value="1"/>
</dbReference>
<evidence type="ECO:0000256" key="1">
    <source>
        <dbReference type="ARBA" id="ARBA00022490"/>
    </source>
</evidence>
<dbReference type="GO" id="GO:0032259">
    <property type="term" value="P:methylation"/>
    <property type="evidence" value="ECO:0007669"/>
    <property type="project" value="UniProtKB-KW"/>
</dbReference>
<evidence type="ECO:0000256" key="5">
    <source>
        <dbReference type="ARBA" id="ARBA00022691"/>
    </source>
</evidence>
<dbReference type="GO" id="GO:0008168">
    <property type="term" value="F:methyltransferase activity"/>
    <property type="evidence" value="ECO:0007669"/>
    <property type="project" value="UniProtKB-KW"/>
</dbReference>
<evidence type="ECO:0000256" key="4">
    <source>
        <dbReference type="ARBA" id="ARBA00022679"/>
    </source>
</evidence>
<keyword evidence="8" id="KW-1185">Reference proteome</keyword>
<dbReference type="InterPro" id="IPR002052">
    <property type="entry name" value="DNA_methylase_N6_adenine_CS"/>
</dbReference>
<dbReference type="EMBL" id="JAPDDS010000014">
    <property type="protein sequence ID" value="MCW1887075.1"/>
    <property type="molecule type" value="Genomic_DNA"/>
</dbReference>
<keyword evidence="4" id="KW-0808">Transferase</keyword>
<keyword evidence="3 7" id="KW-0489">Methyltransferase</keyword>
<keyword evidence="1" id="KW-0963">Cytoplasm</keyword>
<evidence type="ECO:0000256" key="3">
    <source>
        <dbReference type="ARBA" id="ARBA00022603"/>
    </source>
</evidence>
<keyword evidence="5" id="KW-0949">S-adenosyl-L-methionine</keyword>
<proteinExistence type="predicted"/>
<dbReference type="InterPro" id="IPR029063">
    <property type="entry name" value="SAM-dependent_MTases_sf"/>
</dbReference>
<keyword evidence="2" id="KW-0698">rRNA processing</keyword>
<gene>
    <name evidence="7" type="ORF">OKA04_20220</name>
</gene>
<dbReference type="InterPro" id="IPR046977">
    <property type="entry name" value="RsmC/RlmG"/>
</dbReference>
<name>A0ABT3FU09_9BACT</name>
<dbReference type="PANTHER" id="PTHR47816">
    <property type="entry name" value="RIBOSOMAL RNA SMALL SUBUNIT METHYLTRANSFERASE C"/>
    <property type="match status" value="1"/>
</dbReference>
<dbReference type="PROSITE" id="PS00092">
    <property type="entry name" value="N6_MTASE"/>
    <property type="match status" value="1"/>
</dbReference>
<reference evidence="7 8" key="1">
    <citation type="submission" date="2022-10" db="EMBL/GenBank/DDBJ databases">
        <title>Luteolibacter flavescens strain MCCC 1K03193, whole genome shotgun sequencing project.</title>
        <authorList>
            <person name="Zhao G."/>
            <person name="Shen L."/>
        </authorList>
    </citation>
    <scope>NUCLEOTIDE SEQUENCE [LARGE SCALE GENOMIC DNA]</scope>
    <source>
        <strain evidence="7 8">MCCC 1K03193</strain>
    </source>
</reference>
<feature type="domain" description="Methyltransferase small" evidence="6">
    <location>
        <begin position="162"/>
        <end position="323"/>
    </location>
</feature>
<dbReference type="Gene3D" id="3.40.50.150">
    <property type="entry name" value="Vaccinia Virus protein VP39"/>
    <property type="match status" value="2"/>
</dbReference>
<evidence type="ECO:0000313" key="8">
    <source>
        <dbReference type="Proteomes" id="UP001207930"/>
    </source>
</evidence>
<dbReference type="InterPro" id="IPR007848">
    <property type="entry name" value="Small_mtfrase_dom"/>
</dbReference>
<evidence type="ECO:0000313" key="7">
    <source>
        <dbReference type="EMBL" id="MCW1887075.1"/>
    </source>
</evidence>
<dbReference type="PANTHER" id="PTHR47816:SF4">
    <property type="entry name" value="RIBOSOMAL RNA SMALL SUBUNIT METHYLTRANSFERASE C"/>
    <property type="match status" value="1"/>
</dbReference>
<accession>A0ABT3FU09</accession>
<evidence type="ECO:0000259" key="6">
    <source>
        <dbReference type="Pfam" id="PF05175"/>
    </source>
</evidence>
<dbReference type="SUPFAM" id="SSF53335">
    <property type="entry name" value="S-adenosyl-L-methionine-dependent methyltransferases"/>
    <property type="match status" value="1"/>
</dbReference>
<dbReference type="RefSeq" id="WP_264503029.1">
    <property type="nucleotide sequence ID" value="NZ_JAPDDS010000014.1"/>
</dbReference>
<organism evidence="7 8">
    <name type="scientific">Luteolibacter flavescens</name>
    <dbReference type="NCBI Taxonomy" id="1859460"/>
    <lineage>
        <taxon>Bacteria</taxon>
        <taxon>Pseudomonadati</taxon>
        <taxon>Verrucomicrobiota</taxon>
        <taxon>Verrucomicrobiia</taxon>
        <taxon>Verrucomicrobiales</taxon>
        <taxon>Verrucomicrobiaceae</taxon>
        <taxon>Luteolibacter</taxon>
    </lineage>
</organism>